<comment type="similarity">
    <text evidence="2 4">Belongs to the GerABKA family.</text>
</comment>
<keyword evidence="5" id="KW-0812">Transmembrane</keyword>
<organism evidence="6 7">
    <name type="scientific">Gottfriedia solisilvae</name>
    <dbReference type="NCBI Taxonomy" id="1516104"/>
    <lineage>
        <taxon>Bacteria</taxon>
        <taxon>Bacillati</taxon>
        <taxon>Bacillota</taxon>
        <taxon>Bacilli</taxon>
        <taxon>Bacillales</taxon>
        <taxon>Bacillaceae</taxon>
        <taxon>Gottfriedia</taxon>
    </lineage>
</organism>
<evidence type="ECO:0000256" key="1">
    <source>
        <dbReference type="ARBA" id="ARBA00004141"/>
    </source>
</evidence>
<keyword evidence="3 4" id="KW-0472">Membrane</keyword>
<feature type="transmembrane region" description="Helical" evidence="5">
    <location>
        <begin position="381"/>
        <end position="399"/>
    </location>
</feature>
<accession>A0A8J3AMT0</accession>
<comment type="subcellular location">
    <subcellularLocation>
        <location evidence="4">Cell membrane</location>
    </subcellularLocation>
    <subcellularLocation>
        <location evidence="1">Membrane</location>
        <topology evidence="1">Multi-pass membrane protein</topology>
    </subcellularLocation>
</comment>
<dbReference type="EMBL" id="BMHB01000001">
    <property type="protein sequence ID" value="GGI15645.1"/>
    <property type="molecule type" value="Genomic_DNA"/>
</dbReference>
<dbReference type="InterPro" id="IPR050768">
    <property type="entry name" value="UPF0353/GerABKA_families"/>
</dbReference>
<dbReference type="Proteomes" id="UP000626244">
    <property type="component" value="Unassembled WGS sequence"/>
</dbReference>
<reference evidence="7" key="1">
    <citation type="journal article" date="2019" name="Int. J. Syst. Evol. Microbiol.">
        <title>The Global Catalogue of Microorganisms (GCM) 10K type strain sequencing project: providing services to taxonomists for standard genome sequencing and annotation.</title>
        <authorList>
            <consortium name="The Broad Institute Genomics Platform"/>
            <consortium name="The Broad Institute Genome Sequencing Center for Infectious Disease"/>
            <person name="Wu L."/>
            <person name="Ma J."/>
        </authorList>
    </citation>
    <scope>NUCLEOTIDE SEQUENCE [LARGE SCALE GENOMIC DNA]</scope>
    <source>
        <strain evidence="7">CGMCC 1.14993</strain>
    </source>
</reference>
<dbReference type="PANTHER" id="PTHR22550">
    <property type="entry name" value="SPORE GERMINATION PROTEIN"/>
    <property type="match status" value="1"/>
</dbReference>
<dbReference type="PANTHER" id="PTHR22550:SF5">
    <property type="entry name" value="LEUCINE ZIPPER PROTEIN 4"/>
    <property type="match status" value="1"/>
</dbReference>
<evidence type="ECO:0000256" key="3">
    <source>
        <dbReference type="ARBA" id="ARBA00023136"/>
    </source>
</evidence>
<evidence type="ECO:0000313" key="6">
    <source>
        <dbReference type="EMBL" id="GGI15645.1"/>
    </source>
</evidence>
<evidence type="ECO:0000313" key="7">
    <source>
        <dbReference type="Proteomes" id="UP000626244"/>
    </source>
</evidence>
<sequence length="488" mass="54722">MMNELTSIDQLNLIDLLDSFENSSDIKIRTKSYNDGETLHFIKAIYCHNLVSTEYISQVLPKVYEIVKKENMLNYELISNVVETNKIDKQKDVLNQIEEELFSGTLVILSSFLNDIFLIPAASPPKRSPEESNIETSVRGPKDGFVENISDNMALIRQRLKTSSLKSIEFFIGDRSKTKVILLYMDDILNPTILSTVKERLSSLKLDIVVSSYEIEELLYDHSFSIFPLMDHTGRPDYIVQSLNQGRFGILVDGNPTCLVGPTSINQLLYSPEDIHGSFFYSNLVHYLRMIALFTTILLPGFYLALVTYHLDQVPYPYIATIAVSRLGLPLSSTIETFIMLAFFELFKEAGVRLPKAVGQTVAVLGGLFIGDAAIRAGLTSPTMLVVIAITVISGYTLVNQNIAGNIVILRVFVLICSTILGLLGFFSALFLILTHVASLTSFGQPYALTATKPNKFDIMSMVFRLPQKFLKKRHQSLDPIDDTRKKE</sequence>
<feature type="transmembrane region" description="Helical" evidence="5">
    <location>
        <begin position="318"/>
        <end position="344"/>
    </location>
</feature>
<dbReference type="RefSeq" id="WP_087999672.1">
    <property type="nucleotide sequence ID" value="NZ_BMHB01000001.1"/>
</dbReference>
<keyword evidence="7" id="KW-1185">Reference proteome</keyword>
<evidence type="ECO:0000256" key="4">
    <source>
        <dbReference type="PIRNR" id="PIRNR005690"/>
    </source>
</evidence>
<dbReference type="Pfam" id="PF03323">
    <property type="entry name" value="GerA"/>
    <property type="match status" value="1"/>
</dbReference>
<evidence type="ECO:0000256" key="5">
    <source>
        <dbReference type="SAM" id="Phobius"/>
    </source>
</evidence>
<dbReference type="AlphaFoldDB" id="A0A8J3AMT0"/>
<proteinExistence type="inferred from homology"/>
<dbReference type="InterPro" id="IPR004995">
    <property type="entry name" value="Spore_Ger"/>
</dbReference>
<dbReference type="GO" id="GO:0005886">
    <property type="term" value="C:plasma membrane"/>
    <property type="evidence" value="ECO:0007669"/>
    <property type="project" value="UniProtKB-SubCell"/>
</dbReference>
<keyword evidence="5" id="KW-1133">Transmembrane helix</keyword>
<gene>
    <name evidence="6" type="primary">yfkQ</name>
    <name evidence="6" type="ORF">GCM10007380_29020</name>
</gene>
<feature type="transmembrane region" description="Helical" evidence="5">
    <location>
        <begin position="287"/>
        <end position="306"/>
    </location>
</feature>
<comment type="caution">
    <text evidence="6">The sequence shown here is derived from an EMBL/GenBank/DDBJ whole genome shotgun (WGS) entry which is preliminary data.</text>
</comment>
<protein>
    <submittedName>
        <fullName evidence="6">Putative membrane protein YfkQ</fullName>
    </submittedName>
</protein>
<dbReference type="PIRSF" id="PIRSF005690">
    <property type="entry name" value="GerBA"/>
    <property type="match status" value="1"/>
</dbReference>
<dbReference type="GO" id="GO:0009847">
    <property type="term" value="P:spore germination"/>
    <property type="evidence" value="ECO:0007669"/>
    <property type="project" value="UniProtKB-UniRule"/>
</dbReference>
<evidence type="ECO:0000256" key="2">
    <source>
        <dbReference type="ARBA" id="ARBA00005278"/>
    </source>
</evidence>
<name>A0A8J3AMT0_9BACI</name>
<feature type="transmembrane region" description="Helical" evidence="5">
    <location>
        <begin position="408"/>
        <end position="434"/>
    </location>
</feature>
<dbReference type="OrthoDB" id="9772630at2"/>